<evidence type="ECO:0000256" key="9">
    <source>
        <dbReference type="ARBA" id="ARBA00032824"/>
    </source>
</evidence>
<dbReference type="SUPFAM" id="SSF52833">
    <property type="entry name" value="Thioredoxin-like"/>
    <property type="match status" value="1"/>
</dbReference>
<keyword evidence="16" id="KW-1185">Reference proteome</keyword>
<feature type="domain" description="Thioredoxin" evidence="14">
    <location>
        <begin position="4"/>
        <end position="155"/>
    </location>
</feature>
<evidence type="ECO:0000256" key="10">
    <source>
        <dbReference type="ARBA" id="ARBA00038489"/>
    </source>
</evidence>
<evidence type="ECO:0000256" key="1">
    <source>
        <dbReference type="ARBA" id="ARBA00003330"/>
    </source>
</evidence>
<comment type="function">
    <text evidence="1">Thiol-specific peroxidase that catalyzes the reduction of hydrogen peroxide and organic hydroperoxides to water and alcohols, respectively. Plays a role in cell protection against oxidative stress by detoxifying peroxides and as sensor of hydrogen peroxide-mediated signaling events.</text>
</comment>
<dbReference type="Pfam" id="PF00578">
    <property type="entry name" value="AhpC-TSA"/>
    <property type="match status" value="1"/>
</dbReference>
<dbReference type="InterPro" id="IPR050924">
    <property type="entry name" value="Peroxiredoxin_BCP/PrxQ"/>
</dbReference>
<dbReference type="RefSeq" id="WP_202766838.1">
    <property type="nucleotide sequence ID" value="NZ_JAESWA010000020.1"/>
</dbReference>
<dbReference type="AlphaFoldDB" id="A0A937K3A7"/>
<sequence>MNNIEINKECPDFSLLGSDEKLHKLSDYRGKKVILYFYPKDNTPGCTTEACDFRDYYVEISNENAIILGISKDTLSSHDKFISKFGLPFILLSDEDKKVCELYDVLKEKNMYGRKTIGIERSTFIIDESGILKKEFRKVKVKDHVNEVLEFLRTI</sequence>
<evidence type="ECO:0000313" key="16">
    <source>
        <dbReference type="Proteomes" id="UP000623681"/>
    </source>
</evidence>
<keyword evidence="7" id="KW-1015">Disulfide bond</keyword>
<comment type="catalytic activity">
    <reaction evidence="12">
        <text>a hydroperoxide + [thioredoxin]-dithiol = an alcohol + [thioredoxin]-disulfide + H2O</text>
        <dbReference type="Rhea" id="RHEA:62620"/>
        <dbReference type="Rhea" id="RHEA-COMP:10698"/>
        <dbReference type="Rhea" id="RHEA-COMP:10700"/>
        <dbReference type="ChEBI" id="CHEBI:15377"/>
        <dbReference type="ChEBI" id="CHEBI:29950"/>
        <dbReference type="ChEBI" id="CHEBI:30879"/>
        <dbReference type="ChEBI" id="CHEBI:35924"/>
        <dbReference type="ChEBI" id="CHEBI:50058"/>
        <dbReference type="EC" id="1.11.1.24"/>
    </reaction>
</comment>
<dbReference type="FunFam" id="3.40.30.10:FF:000007">
    <property type="entry name" value="Thioredoxin-dependent thiol peroxidase"/>
    <property type="match status" value="1"/>
</dbReference>
<dbReference type="PROSITE" id="PS51352">
    <property type="entry name" value="THIOREDOXIN_2"/>
    <property type="match status" value="1"/>
</dbReference>
<name>A0A937K3A7_9CLOT</name>
<evidence type="ECO:0000256" key="7">
    <source>
        <dbReference type="ARBA" id="ARBA00023157"/>
    </source>
</evidence>
<dbReference type="Gene3D" id="3.40.30.10">
    <property type="entry name" value="Glutaredoxin"/>
    <property type="match status" value="1"/>
</dbReference>
<dbReference type="NCBIfam" id="NF006960">
    <property type="entry name" value="PRK09437.1"/>
    <property type="match status" value="1"/>
</dbReference>
<dbReference type="InterPro" id="IPR000866">
    <property type="entry name" value="AhpC/TSA"/>
</dbReference>
<dbReference type="InterPro" id="IPR024706">
    <property type="entry name" value="Peroxiredoxin_AhpC-typ"/>
</dbReference>
<dbReference type="EMBL" id="JAESWA010000020">
    <property type="protein sequence ID" value="MBL4931452.1"/>
    <property type="molecule type" value="Genomic_DNA"/>
</dbReference>
<keyword evidence="5" id="KW-0049">Antioxidant</keyword>
<evidence type="ECO:0000256" key="4">
    <source>
        <dbReference type="ARBA" id="ARBA00022559"/>
    </source>
</evidence>
<dbReference type="GO" id="GO:0005737">
    <property type="term" value="C:cytoplasm"/>
    <property type="evidence" value="ECO:0007669"/>
    <property type="project" value="TreeGrafter"/>
</dbReference>
<dbReference type="CDD" id="cd03017">
    <property type="entry name" value="PRX_BCP"/>
    <property type="match status" value="1"/>
</dbReference>
<evidence type="ECO:0000256" key="11">
    <source>
        <dbReference type="ARBA" id="ARBA00041373"/>
    </source>
</evidence>
<keyword evidence="4 15" id="KW-0575">Peroxidase</keyword>
<dbReference type="InterPro" id="IPR036249">
    <property type="entry name" value="Thioredoxin-like_sf"/>
</dbReference>
<evidence type="ECO:0000259" key="14">
    <source>
        <dbReference type="PROSITE" id="PS51352"/>
    </source>
</evidence>
<dbReference type="InterPro" id="IPR013766">
    <property type="entry name" value="Thioredoxin_domain"/>
</dbReference>
<protein>
    <recommendedName>
        <fullName evidence="3">thioredoxin-dependent peroxiredoxin</fullName>
        <ecNumber evidence="3">1.11.1.24</ecNumber>
    </recommendedName>
    <alternativeName>
        <fullName evidence="11">Bacterioferritin comigratory protein</fullName>
    </alternativeName>
    <alternativeName>
        <fullName evidence="9">Thioredoxin peroxidase</fullName>
    </alternativeName>
</protein>
<dbReference type="Proteomes" id="UP000623681">
    <property type="component" value="Unassembled WGS sequence"/>
</dbReference>
<comment type="subunit">
    <text evidence="2">Monomer.</text>
</comment>
<dbReference type="PANTHER" id="PTHR42801:SF4">
    <property type="entry name" value="AHPC_TSA FAMILY PROTEIN"/>
    <property type="match status" value="1"/>
</dbReference>
<evidence type="ECO:0000256" key="13">
    <source>
        <dbReference type="PIRSR" id="PIRSR000239-1"/>
    </source>
</evidence>
<dbReference type="GO" id="GO:0034599">
    <property type="term" value="P:cellular response to oxidative stress"/>
    <property type="evidence" value="ECO:0007669"/>
    <property type="project" value="TreeGrafter"/>
</dbReference>
<reference evidence="15" key="1">
    <citation type="submission" date="2021-01" db="EMBL/GenBank/DDBJ databases">
        <title>Genome public.</title>
        <authorList>
            <person name="Liu C."/>
            <person name="Sun Q."/>
        </authorList>
    </citation>
    <scope>NUCLEOTIDE SEQUENCE</scope>
    <source>
        <strain evidence="15">YIM B02565</strain>
    </source>
</reference>
<evidence type="ECO:0000256" key="12">
    <source>
        <dbReference type="ARBA" id="ARBA00049091"/>
    </source>
</evidence>
<gene>
    <name evidence="15" type="primary">bcp</name>
    <name evidence="15" type="ORF">JK634_06520</name>
</gene>
<evidence type="ECO:0000256" key="2">
    <source>
        <dbReference type="ARBA" id="ARBA00011245"/>
    </source>
</evidence>
<comment type="similarity">
    <text evidence="10">Belongs to the peroxiredoxin family. BCP/PrxQ subfamily.</text>
</comment>
<dbReference type="GO" id="GO:0045454">
    <property type="term" value="P:cell redox homeostasis"/>
    <property type="evidence" value="ECO:0007669"/>
    <property type="project" value="TreeGrafter"/>
</dbReference>
<feature type="active site" description="Cysteine sulfenic acid (-SOH) intermediate; for peroxidase activity" evidence="13">
    <location>
        <position position="46"/>
    </location>
</feature>
<dbReference type="GO" id="GO:0008379">
    <property type="term" value="F:thioredoxin peroxidase activity"/>
    <property type="evidence" value="ECO:0007669"/>
    <property type="project" value="TreeGrafter"/>
</dbReference>
<evidence type="ECO:0000256" key="5">
    <source>
        <dbReference type="ARBA" id="ARBA00022862"/>
    </source>
</evidence>
<evidence type="ECO:0000313" key="15">
    <source>
        <dbReference type="EMBL" id="MBL4931452.1"/>
    </source>
</evidence>
<keyword evidence="8" id="KW-0676">Redox-active center</keyword>
<dbReference type="PANTHER" id="PTHR42801">
    <property type="entry name" value="THIOREDOXIN-DEPENDENT PEROXIDE REDUCTASE"/>
    <property type="match status" value="1"/>
</dbReference>
<dbReference type="PIRSF" id="PIRSF000239">
    <property type="entry name" value="AHPC"/>
    <property type="match status" value="1"/>
</dbReference>
<keyword evidence="6" id="KW-0560">Oxidoreductase</keyword>
<dbReference type="EC" id="1.11.1.24" evidence="3"/>
<evidence type="ECO:0000256" key="3">
    <source>
        <dbReference type="ARBA" id="ARBA00013017"/>
    </source>
</evidence>
<comment type="caution">
    <text evidence="15">The sequence shown here is derived from an EMBL/GenBank/DDBJ whole genome shotgun (WGS) entry which is preliminary data.</text>
</comment>
<evidence type="ECO:0000256" key="8">
    <source>
        <dbReference type="ARBA" id="ARBA00023284"/>
    </source>
</evidence>
<proteinExistence type="inferred from homology"/>
<organism evidence="15 16">
    <name type="scientific">Clostridium paridis</name>
    <dbReference type="NCBI Taxonomy" id="2803863"/>
    <lineage>
        <taxon>Bacteria</taxon>
        <taxon>Bacillati</taxon>
        <taxon>Bacillota</taxon>
        <taxon>Clostridia</taxon>
        <taxon>Eubacteriales</taxon>
        <taxon>Clostridiaceae</taxon>
        <taxon>Clostridium</taxon>
    </lineage>
</organism>
<evidence type="ECO:0000256" key="6">
    <source>
        <dbReference type="ARBA" id="ARBA00023002"/>
    </source>
</evidence>
<accession>A0A937K3A7</accession>